<dbReference type="InterPro" id="IPR013877">
    <property type="entry name" value="YAP-bd/ALF4/Glomulin"/>
</dbReference>
<dbReference type="OrthoDB" id="5396786at2759"/>
<dbReference type="EMBL" id="LN733809">
    <property type="protein sequence ID" value="CEP18348.1"/>
    <property type="molecule type" value="Genomic_DNA"/>
</dbReference>
<proteinExistence type="predicted"/>
<dbReference type="Proteomes" id="UP000054107">
    <property type="component" value="Unassembled WGS sequence"/>
</dbReference>
<organism evidence="1 2">
    <name type="scientific">Parasitella parasitica</name>
    <dbReference type="NCBI Taxonomy" id="35722"/>
    <lineage>
        <taxon>Eukaryota</taxon>
        <taxon>Fungi</taxon>
        <taxon>Fungi incertae sedis</taxon>
        <taxon>Mucoromycota</taxon>
        <taxon>Mucoromycotina</taxon>
        <taxon>Mucoromycetes</taxon>
        <taxon>Mucorales</taxon>
        <taxon>Mucorineae</taxon>
        <taxon>Mucoraceae</taxon>
        <taxon>Parasitella</taxon>
    </lineage>
</organism>
<reference evidence="1 2" key="1">
    <citation type="submission" date="2014-09" db="EMBL/GenBank/DDBJ databases">
        <authorList>
            <person name="Ellenberger Sabrina"/>
        </authorList>
    </citation>
    <scope>NUCLEOTIDE SEQUENCE [LARGE SCALE GENOMIC DNA]</scope>
    <source>
        <strain evidence="1 2">CBS 412.66</strain>
    </source>
</reference>
<dbReference type="STRING" id="35722.A0A0B7NST6"/>
<accession>A0A0B7NST6</accession>
<protein>
    <submittedName>
        <fullName evidence="1">Uncharacterized protein</fullName>
    </submittedName>
</protein>
<sequence length="813" mass="93188">MLIPQNKLMHKILEQEWDLFKKENEDAMRNEGIDDVNNLIEESMWDEEAELYLKEEEENFGQAMDEYRAIVCVNCKKAALVPTKVKGIEVSSCPNCGFYATEMCLTTILQASNNHSMQCYGLISYIMEPGTDGSIIAVCNVCDQWDLFTIFVWIRNLFHMTGNNFSSCEQYLFKPLRFIRERAPGSANVNCSISSLLDVISKKGEPENEQLLLDSIDTLIDSLKASRNADFLGDSGYSVLSDLLPLINSSNDDIRASAYVCLQYLSNYLDEDEVALIMMDQLANLDWNFFDAYPCYQIARLSSVYFELLGKSLERMTRPRDWMLFLPFLANYLVAIIDMIVKILVKDSSFGSSDNQPTLYDKICILISNSCLDLIQFLHSRTVVQDPATFPFDSKDIGKESGDTKRRYLAFFLTNLMLEKVIANFDMQLSETYFKMQNPVYASRIKIHRSGTSAKVNSENEHYKPMYEIVHRTMDLANKYGLSFERMHQLQTSIGTKTVSSEKDNDLQMINSTLYPLSYNGIAILLSLSLYDKTIYPQTSSKSSMGLFDGNPDVYNMAQKCSERTCETDKAIFTMLYMADHIKNVVVSQRDLDKMIPGPCGNEDSFPVSRIIEIISTAASTCPDSTVRFAAYKLIEKFINYGDENTQLFLFDELLVRCPYPSMKVAAIQLLKDHICRIWEEKKVLHCTIILCKPPDSYQCKFSSVFASPIVLTEFVPIILQFKEAWVTNQSEFWNDYSHIMQAIAFYRILYQKDRQKYLMSIIDTADTMYSLYFEPLSKLLGSIDTQDSEKSMQIQTIKHQIELVQNNIFGLD</sequence>
<dbReference type="InterPro" id="IPR016024">
    <property type="entry name" value="ARM-type_fold"/>
</dbReference>
<dbReference type="SUPFAM" id="SSF48371">
    <property type="entry name" value="ARM repeat"/>
    <property type="match status" value="1"/>
</dbReference>
<dbReference type="Pfam" id="PF08568">
    <property type="entry name" value="Kinetochor_Ybp2"/>
    <property type="match status" value="1"/>
</dbReference>
<name>A0A0B7NST6_9FUNG</name>
<gene>
    <name evidence="1" type="primary">PARPA_12652.1 scaffold 45263</name>
</gene>
<keyword evidence="2" id="KW-1185">Reference proteome</keyword>
<dbReference type="AlphaFoldDB" id="A0A0B7NST6"/>
<evidence type="ECO:0000313" key="2">
    <source>
        <dbReference type="Proteomes" id="UP000054107"/>
    </source>
</evidence>
<evidence type="ECO:0000313" key="1">
    <source>
        <dbReference type="EMBL" id="CEP18348.1"/>
    </source>
</evidence>